<dbReference type="InterPro" id="IPR003604">
    <property type="entry name" value="Matrin/U1-like-C_Znf_C2H2"/>
</dbReference>
<feature type="region of interest" description="Disordered" evidence="8">
    <location>
        <begin position="98"/>
        <end position="131"/>
    </location>
</feature>
<keyword evidence="5" id="KW-0677">Repeat</keyword>
<evidence type="ECO:0000256" key="1">
    <source>
        <dbReference type="ARBA" id="ARBA00004496"/>
    </source>
</evidence>
<dbReference type="AlphaFoldDB" id="A0AAV7KCW6"/>
<dbReference type="PANTHER" id="PTHR13182:SF8">
    <property type="entry name" value="CYTOPLASMIC 60S SUBUNIT BIOGENESIS FACTOR ZNF622"/>
    <property type="match status" value="1"/>
</dbReference>
<dbReference type="GO" id="GO:0003676">
    <property type="term" value="F:nucleic acid binding"/>
    <property type="evidence" value="ECO:0007669"/>
    <property type="project" value="InterPro"/>
</dbReference>
<dbReference type="GO" id="GO:0042273">
    <property type="term" value="P:ribosomal large subunit biogenesis"/>
    <property type="evidence" value="ECO:0007669"/>
    <property type="project" value="TreeGrafter"/>
</dbReference>
<comment type="subcellular location">
    <subcellularLocation>
        <location evidence="1">Cytoplasm</location>
    </subcellularLocation>
</comment>
<dbReference type="Gene3D" id="3.30.160.60">
    <property type="entry name" value="Classic Zinc Finger"/>
    <property type="match status" value="1"/>
</dbReference>
<keyword evidence="4" id="KW-0479">Metal-binding</keyword>
<dbReference type="SUPFAM" id="SSF57667">
    <property type="entry name" value="beta-beta-alpha zinc fingers"/>
    <property type="match status" value="2"/>
</dbReference>
<dbReference type="Proteomes" id="UP001165289">
    <property type="component" value="Unassembled WGS sequence"/>
</dbReference>
<dbReference type="SMART" id="SM00451">
    <property type="entry name" value="ZnF_U1"/>
    <property type="match status" value="2"/>
</dbReference>
<evidence type="ECO:0000313" key="10">
    <source>
        <dbReference type="EMBL" id="KAI6659347.1"/>
    </source>
</evidence>
<evidence type="ECO:0000256" key="8">
    <source>
        <dbReference type="SAM" id="MobiDB-lite"/>
    </source>
</evidence>
<sequence length="346" mass="40012">MADENMYSCMTCRLLVTNQELQREHYQSDWHRYNLKRKVASLPSVSLETFLEKASAHEALLLAAESVRKQTWKCEICKKHFACQKQLDNHLLSKKHITQANRKHPKTAIEDSNKQTHTEDSQPDDDIEESIDPEPLEENECLFCPIQSADRDKHLQHMYIAHGFFIPSLDYIKDIDGLLQLLAALIGENYSCLYCANRSFNSVEAAQHHMRDRSHCKLDFEDTEAFSDQLSDFYDFSTSYPDHEQNNDEHIPTTPRLTLADDMSLVLPSGAKIGHRAFKHIYKQNLRSSVSRAVVLAKPTVPSPAEYAMKLRILRERKQIATSYNKQQMRLGVKANKFQPFIRKQC</sequence>
<feature type="domain" description="C2H2-type" evidence="9">
    <location>
        <begin position="74"/>
        <end position="96"/>
    </location>
</feature>
<keyword evidence="11" id="KW-1185">Reference proteome</keyword>
<proteinExistence type="inferred from homology"/>
<dbReference type="GO" id="GO:0005737">
    <property type="term" value="C:cytoplasm"/>
    <property type="evidence" value="ECO:0007669"/>
    <property type="project" value="UniProtKB-SubCell"/>
</dbReference>
<comment type="caution">
    <text evidence="10">The sequence shown here is derived from an EMBL/GenBank/DDBJ whole genome shotgun (WGS) entry which is preliminary data.</text>
</comment>
<dbReference type="InterPro" id="IPR036236">
    <property type="entry name" value="Znf_C2H2_sf"/>
</dbReference>
<keyword evidence="3" id="KW-0690">Ribosome biogenesis</keyword>
<name>A0AAV7KCW6_9METZ</name>
<feature type="compositionally biased region" description="Basic and acidic residues" evidence="8">
    <location>
        <begin position="107"/>
        <end position="120"/>
    </location>
</feature>
<reference evidence="10 11" key="1">
    <citation type="journal article" date="2023" name="BMC Biol.">
        <title>The compact genome of the sponge Oopsacas minuta (Hexactinellida) is lacking key metazoan core genes.</title>
        <authorList>
            <person name="Santini S."/>
            <person name="Schenkelaars Q."/>
            <person name="Jourda C."/>
            <person name="Duchesne M."/>
            <person name="Belahbib H."/>
            <person name="Rocher C."/>
            <person name="Selva M."/>
            <person name="Riesgo A."/>
            <person name="Vervoort M."/>
            <person name="Leys S.P."/>
            <person name="Kodjabachian L."/>
            <person name="Le Bivic A."/>
            <person name="Borchiellini C."/>
            <person name="Claverie J.M."/>
            <person name="Renard E."/>
        </authorList>
    </citation>
    <scope>NUCLEOTIDE SEQUENCE [LARGE SCALE GENOMIC DNA]</scope>
    <source>
        <strain evidence="10">SPO-2</strain>
    </source>
</reference>
<evidence type="ECO:0000259" key="9">
    <source>
        <dbReference type="PROSITE" id="PS00028"/>
    </source>
</evidence>
<dbReference type="EMBL" id="JAKMXF010000066">
    <property type="protein sequence ID" value="KAI6659347.1"/>
    <property type="molecule type" value="Genomic_DNA"/>
</dbReference>
<dbReference type="Pfam" id="PF12874">
    <property type="entry name" value="zf-met"/>
    <property type="match status" value="1"/>
</dbReference>
<dbReference type="InterPro" id="IPR041661">
    <property type="entry name" value="ZN622/Rei1/Reh1_Znf-C2H2"/>
</dbReference>
<evidence type="ECO:0000256" key="6">
    <source>
        <dbReference type="ARBA" id="ARBA00022833"/>
    </source>
</evidence>
<feature type="compositionally biased region" description="Acidic residues" evidence="8">
    <location>
        <begin position="121"/>
        <end position="131"/>
    </location>
</feature>
<evidence type="ECO:0000313" key="11">
    <source>
        <dbReference type="Proteomes" id="UP001165289"/>
    </source>
</evidence>
<organism evidence="10 11">
    <name type="scientific">Oopsacas minuta</name>
    <dbReference type="NCBI Taxonomy" id="111878"/>
    <lineage>
        <taxon>Eukaryota</taxon>
        <taxon>Metazoa</taxon>
        <taxon>Porifera</taxon>
        <taxon>Hexactinellida</taxon>
        <taxon>Hexasterophora</taxon>
        <taxon>Lyssacinosida</taxon>
        <taxon>Leucopsacidae</taxon>
        <taxon>Oopsacas</taxon>
    </lineage>
</organism>
<evidence type="ECO:0000256" key="4">
    <source>
        <dbReference type="ARBA" id="ARBA00022723"/>
    </source>
</evidence>
<protein>
    <submittedName>
        <fullName evidence="10">Zinc finger protein</fullName>
    </submittedName>
</protein>
<keyword evidence="2" id="KW-0963">Cytoplasm</keyword>
<dbReference type="InterPro" id="IPR013087">
    <property type="entry name" value="Znf_C2H2_type"/>
</dbReference>
<dbReference type="PANTHER" id="PTHR13182">
    <property type="entry name" value="ZINC FINGER PROTEIN 622"/>
    <property type="match status" value="1"/>
</dbReference>
<evidence type="ECO:0000256" key="3">
    <source>
        <dbReference type="ARBA" id="ARBA00022517"/>
    </source>
</evidence>
<accession>A0AAV7KCW6</accession>
<dbReference type="GO" id="GO:0008270">
    <property type="term" value="F:zinc ion binding"/>
    <property type="evidence" value="ECO:0007669"/>
    <property type="project" value="InterPro"/>
</dbReference>
<keyword evidence="6" id="KW-0862">Zinc</keyword>
<dbReference type="Pfam" id="PF12756">
    <property type="entry name" value="zf-C2H2_2"/>
    <property type="match status" value="1"/>
</dbReference>
<evidence type="ECO:0000256" key="2">
    <source>
        <dbReference type="ARBA" id="ARBA00022490"/>
    </source>
</evidence>
<dbReference type="SMART" id="SM00355">
    <property type="entry name" value="ZnF_C2H2"/>
    <property type="match status" value="4"/>
</dbReference>
<dbReference type="GO" id="GO:0030687">
    <property type="term" value="C:preribosome, large subunit precursor"/>
    <property type="evidence" value="ECO:0007669"/>
    <property type="project" value="TreeGrafter"/>
</dbReference>
<comment type="similarity">
    <text evidence="7">Belongs to the REI1 family.</text>
</comment>
<evidence type="ECO:0000256" key="5">
    <source>
        <dbReference type="ARBA" id="ARBA00022737"/>
    </source>
</evidence>
<dbReference type="PROSITE" id="PS00028">
    <property type="entry name" value="ZINC_FINGER_C2H2_1"/>
    <property type="match status" value="1"/>
</dbReference>
<evidence type="ECO:0000256" key="7">
    <source>
        <dbReference type="ARBA" id="ARBA00034126"/>
    </source>
</evidence>
<dbReference type="InterPro" id="IPR040025">
    <property type="entry name" value="Znf622/Rei1/Reh1"/>
</dbReference>
<gene>
    <name evidence="10" type="ORF">LOD99_15018</name>
</gene>